<keyword evidence="2" id="KW-1185">Reference proteome</keyword>
<accession>A0ABV9L4B7</accession>
<sequence>MTAMGTWSDTGIEIPFGRTSGKVKTLCPKCREGSRRHKLDKSLSVNLDEGLHYIPAKDRKCNTLQFPYLLNIPYLAKAYGTGRSKKGWSYKEAKDILK</sequence>
<reference evidence="2" key="1">
    <citation type="journal article" date="2019" name="Int. J. Syst. Evol. Microbiol.">
        <title>The Global Catalogue of Microorganisms (GCM) 10K type strain sequencing project: providing services to taxonomists for standard genome sequencing and annotation.</title>
        <authorList>
            <consortium name="The Broad Institute Genomics Platform"/>
            <consortium name="The Broad Institute Genome Sequencing Center for Infectious Disease"/>
            <person name="Wu L."/>
            <person name="Ma J."/>
        </authorList>
    </citation>
    <scope>NUCLEOTIDE SEQUENCE [LARGE SCALE GENOMIC DNA]</scope>
    <source>
        <strain evidence="2">CCUG 66188</strain>
    </source>
</reference>
<evidence type="ECO:0000313" key="1">
    <source>
        <dbReference type="EMBL" id="MFC4677210.1"/>
    </source>
</evidence>
<organism evidence="1 2">
    <name type="scientific">Dysgonomonas termitidis</name>
    <dbReference type="NCBI Taxonomy" id="1516126"/>
    <lineage>
        <taxon>Bacteria</taxon>
        <taxon>Pseudomonadati</taxon>
        <taxon>Bacteroidota</taxon>
        <taxon>Bacteroidia</taxon>
        <taxon>Bacteroidales</taxon>
        <taxon>Dysgonomonadaceae</taxon>
        <taxon>Dysgonomonas</taxon>
    </lineage>
</organism>
<dbReference type="Proteomes" id="UP001596023">
    <property type="component" value="Unassembled WGS sequence"/>
</dbReference>
<name>A0ABV9L4B7_9BACT</name>
<dbReference type="EMBL" id="JBHSGN010000226">
    <property type="protein sequence ID" value="MFC4677210.1"/>
    <property type="molecule type" value="Genomic_DNA"/>
</dbReference>
<gene>
    <name evidence="1" type="ORF">ACFO6W_26375</name>
</gene>
<comment type="caution">
    <text evidence="1">The sequence shown here is derived from an EMBL/GenBank/DDBJ whole genome shotgun (WGS) entry which is preliminary data.</text>
</comment>
<dbReference type="RefSeq" id="WP_380002165.1">
    <property type="nucleotide sequence ID" value="NZ_JBHSGN010000226.1"/>
</dbReference>
<proteinExistence type="predicted"/>
<protein>
    <submittedName>
        <fullName evidence="1">Uncharacterized protein</fullName>
    </submittedName>
</protein>
<evidence type="ECO:0000313" key="2">
    <source>
        <dbReference type="Proteomes" id="UP001596023"/>
    </source>
</evidence>